<comment type="caution">
    <text evidence="1">The sequence shown here is derived from an EMBL/GenBank/DDBJ whole genome shotgun (WGS) entry which is preliminary data.</text>
</comment>
<reference evidence="1" key="1">
    <citation type="journal article" date="2023" name="Mol. Biol. Evol.">
        <title>Third-Generation Sequencing Reveals the Adaptive Role of the Epigenome in Three Deep-Sea Polychaetes.</title>
        <authorList>
            <person name="Perez M."/>
            <person name="Aroh O."/>
            <person name="Sun Y."/>
            <person name="Lan Y."/>
            <person name="Juniper S.K."/>
            <person name="Young C.R."/>
            <person name="Angers B."/>
            <person name="Qian P.Y."/>
        </authorList>
    </citation>
    <scope>NUCLEOTIDE SEQUENCE</scope>
    <source>
        <strain evidence="1">P08H-3</strain>
    </source>
</reference>
<dbReference type="AlphaFoldDB" id="A0AAD9IX00"/>
<protein>
    <submittedName>
        <fullName evidence="1">Uncharacterized protein</fullName>
    </submittedName>
</protein>
<dbReference type="EMBL" id="JAODUP010000997">
    <property type="protein sequence ID" value="KAK2142098.1"/>
    <property type="molecule type" value="Genomic_DNA"/>
</dbReference>
<keyword evidence="2" id="KW-1185">Reference proteome</keyword>
<name>A0AAD9IX00_9ANNE</name>
<accession>A0AAD9IX00</accession>
<evidence type="ECO:0000313" key="1">
    <source>
        <dbReference type="EMBL" id="KAK2142098.1"/>
    </source>
</evidence>
<gene>
    <name evidence="1" type="ORF">LSH36_997g02060</name>
</gene>
<sequence length="287" mass="32479">MDDVHTDPKIVILENPEANNLIFSFWMYDGEDQQHSDVHVVLIEFLPSLQYLSYYGKEETNKELESYVRNQDFGQEPIVDSFAMSTPDLLSYRDINSESALPSVTEESITAYMQLFDADMSSKPEDMYRSRFLHSIRNAKYCADTFVCGRVCAEMRKSTVYTVDIKLNDCSVVQQSQYGCGSGMGPEAHCKHGCVVLYVLAKTADGIICSETCTQRLQTFHHGSSVNIEHFKLRSGGSLQRVLDLDPSPGDDMPDAEYEDLFRDVNINMNVPEMLMLTMYPPANIHA</sequence>
<evidence type="ECO:0000313" key="2">
    <source>
        <dbReference type="Proteomes" id="UP001208570"/>
    </source>
</evidence>
<dbReference type="Proteomes" id="UP001208570">
    <property type="component" value="Unassembled WGS sequence"/>
</dbReference>
<organism evidence="1 2">
    <name type="scientific">Paralvinella palmiformis</name>
    <dbReference type="NCBI Taxonomy" id="53620"/>
    <lineage>
        <taxon>Eukaryota</taxon>
        <taxon>Metazoa</taxon>
        <taxon>Spiralia</taxon>
        <taxon>Lophotrochozoa</taxon>
        <taxon>Annelida</taxon>
        <taxon>Polychaeta</taxon>
        <taxon>Sedentaria</taxon>
        <taxon>Canalipalpata</taxon>
        <taxon>Terebellida</taxon>
        <taxon>Terebelliformia</taxon>
        <taxon>Alvinellidae</taxon>
        <taxon>Paralvinella</taxon>
    </lineage>
</organism>
<proteinExistence type="predicted"/>